<dbReference type="Proteomes" id="UP000093561">
    <property type="component" value="Unassembled WGS sequence"/>
</dbReference>
<dbReference type="OMA" id="VRTEVIF"/>
<reference evidence="4" key="4">
    <citation type="submission" date="2024-02" db="UniProtKB">
        <authorList>
            <consortium name="WormBaseParasite"/>
        </authorList>
    </citation>
    <scope>IDENTIFICATION</scope>
    <source>
        <strain evidence="4">pt0022</strain>
    </source>
</reference>
<evidence type="ECO:0000313" key="4">
    <source>
        <dbReference type="WBParaSite" id="mrna-Wban_05810"/>
    </source>
</evidence>
<organism evidence="1 3">
    <name type="scientific">Wuchereria bancrofti</name>
    <dbReference type="NCBI Taxonomy" id="6293"/>
    <lineage>
        <taxon>Eukaryota</taxon>
        <taxon>Metazoa</taxon>
        <taxon>Ecdysozoa</taxon>
        <taxon>Nematoda</taxon>
        <taxon>Chromadorea</taxon>
        <taxon>Rhabditida</taxon>
        <taxon>Spirurina</taxon>
        <taxon>Spiruromorpha</taxon>
        <taxon>Filarioidea</taxon>
        <taxon>Onchocercidae</taxon>
        <taxon>Wuchereria</taxon>
    </lineage>
</organism>
<evidence type="ECO:0000313" key="3">
    <source>
        <dbReference type="Proteomes" id="UP000270924"/>
    </source>
</evidence>
<name>A0A3P7EGU1_WUCBA</name>
<dbReference type="WBParaSite" id="mrna-Wban_05810">
    <property type="protein sequence ID" value="mrna-Wban_05810"/>
    <property type="gene ID" value="Wban_05810"/>
</dbReference>
<dbReference type="OrthoDB" id="5796350at2759"/>
<gene>
    <name evidence="1" type="ORF">WBA_LOCUS10161</name>
</gene>
<dbReference type="AlphaFoldDB" id="A0A3P7EGU1"/>
<sequence>MASTSRSMEERQNLMEGIVTYCDDRLARVWIEVIKREKEINFAYRSRHFNLGDWLLVSLTNDEVQRINPILQTRVLRIGVTQVRTEVIFRQNNEKIGHGIIIQSKHFDRVAVFAPFSGIIINRIYSVYVERIPRDRQWNEQESGTYWFVPSNQIPELVPVSKYSANDRELIGPLVGVVVSKAIKFAFVWTPSRGEGICENHENLVIGGWIKFMADPHLKNHAHMNMNIKFYIIKWTMADPILRCVPLFNNLMLVSTTFVSHWPLNNLTVDWIGPVIDRDHILEKAVQNFGVGQTYEVMLKRLKKSFEEPITTWNVCQVLDCINRSQRNGIVCFVDIQKSLSLVYIQDTNHGNGRMLHVNLKIFEAVPALGDWFSFEISESNQFWTVLSAVKSQKLCTSYISNGQLEVETEVILTDQISAKGHRIMFSVVLGAVVDDTNKLLNITLDASPKYTVWCTAVQTTASNDDPYWRITDFLTLPMKNRAVVAKPNLHTNAKNAEDISYVGIVTGKCQSGYFIWTPSLTEIMCYCKSGLHIGDWIQFWIRKKQRSHSKRKPFYINNWYKLDSCYPAREENNTAVVTLELKISENYNSRQPPSLPFFGKVLDKKHWFGAHIDDIRGHIIEVDIRHIRTGKLTSSWDITFVLVKRPWHGQKKSFHTRAVEMNANPAEIDAIVIPSIPSTSTSNVSAQNVTNGDLSIPVDNLVIDERRDYGNHSPTFYNGEKKVNDEDCCDGSDPQEDDTELDPVICSMKLLFMSKEVREAIKTNCSEEYTVLRQYFDFVP</sequence>
<accession>A0A3P7EGU1</accession>
<evidence type="ECO:0000313" key="1">
    <source>
        <dbReference type="EMBL" id="VDM18846.1"/>
    </source>
</evidence>
<dbReference type="InParanoid" id="A0A3P7EGU1"/>
<dbReference type="EMBL" id="UYWW01012150">
    <property type="protein sequence ID" value="VDM18846.1"/>
    <property type="molecule type" value="Genomic_DNA"/>
</dbReference>
<protein>
    <submittedName>
        <fullName evidence="1 4">Uncharacterized protein</fullName>
    </submittedName>
</protein>
<reference evidence="1 3" key="3">
    <citation type="submission" date="2018-11" db="EMBL/GenBank/DDBJ databases">
        <authorList>
            <consortium name="Pathogen Informatics"/>
        </authorList>
    </citation>
    <scope>NUCLEOTIDE SEQUENCE [LARGE SCALE GENOMIC DNA]</scope>
</reference>
<proteinExistence type="predicted"/>
<reference evidence="2" key="1">
    <citation type="submission" date="2015-03" db="EMBL/GenBank/DDBJ databases">
        <title>Wuchereria bancrofti Genome Sequencing Papua New Guinea Strain.</title>
        <authorList>
            <person name="Small S.T."/>
            <person name="Serre D."/>
            <person name="Zimmerman P.A."/>
        </authorList>
    </citation>
    <scope>NUCLEOTIDE SEQUENCE [LARGE SCALE GENOMIC DNA]</scope>
    <source>
        <strain evidence="2">pt0022</strain>
    </source>
</reference>
<keyword evidence="3" id="KW-1185">Reference proteome</keyword>
<reference evidence="2" key="2">
    <citation type="journal article" date="2016" name="Mol. Ecol.">
        <title>Population genomics of the filarial nematode parasite Wuchereria bancrofti from mosquitoes.</title>
        <authorList>
            <person name="Small S.T."/>
            <person name="Reimer L.J."/>
            <person name="Tisch D.J."/>
            <person name="King C.L."/>
            <person name="Christensen B.M."/>
            <person name="Siba P.M."/>
            <person name="Kazura J.W."/>
            <person name="Serre D."/>
            <person name="Zimmerman P.A."/>
        </authorList>
    </citation>
    <scope>NUCLEOTIDE SEQUENCE</scope>
    <source>
        <strain evidence="2">pt0022</strain>
    </source>
</reference>
<evidence type="ECO:0000313" key="2">
    <source>
        <dbReference type="Proteomes" id="UP000093561"/>
    </source>
</evidence>
<dbReference type="Proteomes" id="UP000270924">
    <property type="component" value="Unassembled WGS sequence"/>
</dbReference>